<gene>
    <name evidence="2" type="ORF">ACFFTO_44025</name>
</gene>
<dbReference type="EMBL" id="JBHMBK010000074">
    <property type="protein sequence ID" value="MFB9691184.1"/>
    <property type="molecule type" value="Genomic_DNA"/>
</dbReference>
<dbReference type="Gene3D" id="2.60.120.10">
    <property type="entry name" value="Jelly Rolls"/>
    <property type="match status" value="1"/>
</dbReference>
<evidence type="ECO:0000313" key="3">
    <source>
        <dbReference type="Proteomes" id="UP001589535"/>
    </source>
</evidence>
<dbReference type="Pfam" id="PF07883">
    <property type="entry name" value="Cupin_2"/>
    <property type="match status" value="1"/>
</dbReference>
<dbReference type="InterPro" id="IPR013096">
    <property type="entry name" value="Cupin_2"/>
</dbReference>
<accession>A0ABV5UID9</accession>
<dbReference type="InterPro" id="IPR052538">
    <property type="entry name" value="Flavonoid_dioxygenase-like"/>
</dbReference>
<reference evidence="2 3" key="1">
    <citation type="submission" date="2024-09" db="EMBL/GenBank/DDBJ databases">
        <authorList>
            <person name="Sun Q."/>
            <person name="Mori K."/>
        </authorList>
    </citation>
    <scope>NUCLEOTIDE SEQUENCE [LARGE SCALE GENOMIC DNA]</scope>
    <source>
        <strain evidence="2 3">JCM 13852</strain>
    </source>
</reference>
<dbReference type="PANTHER" id="PTHR43346">
    <property type="entry name" value="LIGAND BINDING DOMAIN PROTEIN, PUTATIVE (AFU_ORTHOLOGUE AFUA_6G14370)-RELATED"/>
    <property type="match status" value="1"/>
</dbReference>
<proteinExistence type="predicted"/>
<evidence type="ECO:0000313" key="2">
    <source>
        <dbReference type="EMBL" id="MFB9691184.1"/>
    </source>
</evidence>
<comment type="caution">
    <text evidence="2">The sequence shown here is derived from an EMBL/GenBank/DDBJ whole genome shotgun (WGS) entry which is preliminary data.</text>
</comment>
<dbReference type="PANTHER" id="PTHR43346:SF1">
    <property type="entry name" value="QUERCETIN 2,3-DIOXYGENASE-RELATED"/>
    <property type="match status" value="1"/>
</dbReference>
<feature type="domain" description="Cupin type-2" evidence="1">
    <location>
        <begin position="57"/>
        <end position="120"/>
    </location>
</feature>
<sequence length="172" mass="18892">MTGVASAPPRASVKGDAVSIHVRGDSVPEEIADMGDATFTTKAVFGNSSSLMIATRPAGYHSRPHRHDCEQLNWLRDGELWVFVEDRAFHLRAGDFLRIPAGRIHWSWNKADLPCTLLEVHTPGLQDDPLIKRFAVGLHDPGETPEFLGSPVNEFLAPDDPFDASIAERRAG</sequence>
<name>A0ABV5UID9_9PSEU</name>
<dbReference type="SUPFAM" id="SSF51182">
    <property type="entry name" value="RmlC-like cupins"/>
    <property type="match status" value="1"/>
</dbReference>
<organism evidence="2 3">
    <name type="scientific">Amycolatopsis plumensis</name>
    <dbReference type="NCBI Taxonomy" id="236508"/>
    <lineage>
        <taxon>Bacteria</taxon>
        <taxon>Bacillati</taxon>
        <taxon>Actinomycetota</taxon>
        <taxon>Actinomycetes</taxon>
        <taxon>Pseudonocardiales</taxon>
        <taxon>Pseudonocardiaceae</taxon>
        <taxon>Amycolatopsis</taxon>
    </lineage>
</organism>
<dbReference type="InterPro" id="IPR011051">
    <property type="entry name" value="RmlC_Cupin_sf"/>
</dbReference>
<protein>
    <submittedName>
        <fullName evidence="2">Cupin domain-containing protein</fullName>
    </submittedName>
</protein>
<keyword evidence="3" id="KW-1185">Reference proteome</keyword>
<dbReference type="Proteomes" id="UP001589535">
    <property type="component" value="Unassembled WGS sequence"/>
</dbReference>
<dbReference type="InterPro" id="IPR014710">
    <property type="entry name" value="RmlC-like_jellyroll"/>
</dbReference>
<evidence type="ECO:0000259" key="1">
    <source>
        <dbReference type="Pfam" id="PF07883"/>
    </source>
</evidence>
<dbReference type="RefSeq" id="WP_378207775.1">
    <property type="nucleotide sequence ID" value="NZ_JBHMBK010000074.1"/>
</dbReference>
<dbReference type="CDD" id="cd02208">
    <property type="entry name" value="cupin_RmlC-like"/>
    <property type="match status" value="1"/>
</dbReference>